<evidence type="ECO:0000259" key="1">
    <source>
        <dbReference type="Pfam" id="PF12680"/>
    </source>
</evidence>
<reference evidence="2 3" key="1">
    <citation type="journal article" date="2020" name="ISME J.">
        <title>Uncovering the hidden diversity of litter-decomposition mechanisms in mushroom-forming fungi.</title>
        <authorList>
            <person name="Floudas D."/>
            <person name="Bentzer J."/>
            <person name="Ahren D."/>
            <person name="Johansson T."/>
            <person name="Persson P."/>
            <person name="Tunlid A."/>
        </authorList>
    </citation>
    <scope>NUCLEOTIDE SEQUENCE [LARGE SCALE GENOMIC DNA]</scope>
    <source>
        <strain evidence="2 3">CBS 101986</strain>
    </source>
</reference>
<keyword evidence="3" id="KW-1185">Reference proteome</keyword>
<dbReference type="InterPro" id="IPR032710">
    <property type="entry name" value="NTF2-like_dom_sf"/>
</dbReference>
<dbReference type="OrthoDB" id="3758478at2759"/>
<comment type="caution">
    <text evidence="2">The sequence shown here is derived from an EMBL/GenBank/DDBJ whole genome shotgun (WGS) entry which is preliminary data.</text>
</comment>
<dbReference type="Gene3D" id="3.10.450.50">
    <property type="match status" value="1"/>
</dbReference>
<evidence type="ECO:0000313" key="3">
    <source>
        <dbReference type="Proteomes" id="UP000567179"/>
    </source>
</evidence>
<sequence>MSANTETAFNYNFEIPDTPSRYLRAFLAWTKAVENWKTDAILACFDDTLVHRVLPASFGHPARTKEAYVEFWKDATKIFGGNKFVYTIHEVIEAGHKLAIHCSSKSVSARGTPYTNEYSFFIHYVPLPADVDPCSPLAEGEELPKMALVKEFLDSGFSASFFAGEGAVAVVNKGT</sequence>
<dbReference type="Pfam" id="PF12680">
    <property type="entry name" value="SnoaL_2"/>
    <property type="match status" value="1"/>
</dbReference>
<dbReference type="InterPro" id="IPR037401">
    <property type="entry name" value="SnoaL-like"/>
</dbReference>
<feature type="domain" description="SnoaL-like" evidence="1">
    <location>
        <begin position="28"/>
        <end position="122"/>
    </location>
</feature>
<dbReference type="AlphaFoldDB" id="A0A8H5BFM6"/>
<dbReference type="SUPFAM" id="SSF54427">
    <property type="entry name" value="NTF2-like"/>
    <property type="match status" value="1"/>
</dbReference>
<dbReference type="EMBL" id="JAACJJ010000028">
    <property type="protein sequence ID" value="KAF5322021.1"/>
    <property type="molecule type" value="Genomic_DNA"/>
</dbReference>
<organism evidence="2 3">
    <name type="scientific">Psilocybe cf. subviscida</name>
    <dbReference type="NCBI Taxonomy" id="2480587"/>
    <lineage>
        <taxon>Eukaryota</taxon>
        <taxon>Fungi</taxon>
        <taxon>Dikarya</taxon>
        <taxon>Basidiomycota</taxon>
        <taxon>Agaricomycotina</taxon>
        <taxon>Agaricomycetes</taxon>
        <taxon>Agaricomycetidae</taxon>
        <taxon>Agaricales</taxon>
        <taxon>Agaricineae</taxon>
        <taxon>Strophariaceae</taxon>
        <taxon>Psilocybe</taxon>
    </lineage>
</organism>
<accession>A0A8H5BFM6</accession>
<proteinExistence type="predicted"/>
<gene>
    <name evidence="2" type="ORF">D9619_002121</name>
</gene>
<protein>
    <recommendedName>
        <fullName evidence="1">SnoaL-like domain-containing protein</fullName>
    </recommendedName>
</protein>
<evidence type="ECO:0000313" key="2">
    <source>
        <dbReference type="EMBL" id="KAF5322021.1"/>
    </source>
</evidence>
<dbReference type="Proteomes" id="UP000567179">
    <property type="component" value="Unassembled WGS sequence"/>
</dbReference>
<name>A0A8H5BFM6_9AGAR</name>